<proteinExistence type="predicted"/>
<reference evidence="2" key="1">
    <citation type="submission" date="2022-11" db="UniProtKB">
        <authorList>
            <consortium name="WormBaseParasite"/>
        </authorList>
    </citation>
    <scope>IDENTIFICATION</scope>
</reference>
<organism evidence="1 2">
    <name type="scientific">Globodera rostochiensis</name>
    <name type="common">Golden nematode worm</name>
    <name type="synonym">Heterodera rostochiensis</name>
    <dbReference type="NCBI Taxonomy" id="31243"/>
    <lineage>
        <taxon>Eukaryota</taxon>
        <taxon>Metazoa</taxon>
        <taxon>Ecdysozoa</taxon>
        <taxon>Nematoda</taxon>
        <taxon>Chromadorea</taxon>
        <taxon>Rhabditida</taxon>
        <taxon>Tylenchina</taxon>
        <taxon>Tylenchomorpha</taxon>
        <taxon>Tylenchoidea</taxon>
        <taxon>Heteroderidae</taxon>
        <taxon>Heteroderinae</taxon>
        <taxon>Globodera</taxon>
    </lineage>
</organism>
<sequence>MEARVSDLNMLGHLRFERAQMLLVWADGTTVPASFDHPMSNDIVQFKELEIKYIDQTVLNFLHYIRRLFNNSIQIWRLVVHNVVGMIVGKEAFDVLRLHISPDVLRTCRKLRIIQITGVSRSFQPAIVPIQQLGRPCQNSFTRD</sequence>
<dbReference type="Proteomes" id="UP000887572">
    <property type="component" value="Unplaced"/>
</dbReference>
<dbReference type="AlphaFoldDB" id="A0A914I3H2"/>
<name>A0A914I3H2_GLORO</name>
<evidence type="ECO:0000313" key="2">
    <source>
        <dbReference type="WBParaSite" id="Gr19_v10_g6530.t1"/>
    </source>
</evidence>
<dbReference type="WBParaSite" id="Gr19_v10_g6530.t1">
    <property type="protein sequence ID" value="Gr19_v10_g6530.t1"/>
    <property type="gene ID" value="Gr19_v10_g6530"/>
</dbReference>
<keyword evidence="1" id="KW-1185">Reference proteome</keyword>
<evidence type="ECO:0000313" key="1">
    <source>
        <dbReference type="Proteomes" id="UP000887572"/>
    </source>
</evidence>
<accession>A0A914I3H2</accession>
<protein>
    <submittedName>
        <fullName evidence="2">Uncharacterized protein</fullName>
    </submittedName>
</protein>